<organism evidence="12 13">
    <name type="scientific">Atopostipes suicloacalis DSM 15692</name>
    <dbReference type="NCBI Taxonomy" id="1121025"/>
    <lineage>
        <taxon>Bacteria</taxon>
        <taxon>Bacillati</taxon>
        <taxon>Bacillota</taxon>
        <taxon>Bacilli</taxon>
        <taxon>Lactobacillales</taxon>
        <taxon>Carnobacteriaceae</taxon>
        <taxon>Atopostipes</taxon>
    </lineage>
</organism>
<comment type="subcellular location">
    <subcellularLocation>
        <location evidence="1">Cell membrane</location>
        <topology evidence="1">Multi-pass membrane protein</topology>
    </subcellularLocation>
</comment>
<dbReference type="SUPFAM" id="SSF90123">
    <property type="entry name" value="ABC transporter transmembrane region"/>
    <property type="match status" value="1"/>
</dbReference>
<gene>
    <name evidence="12" type="ORF">SAMN02745249_00619</name>
</gene>
<dbReference type="Proteomes" id="UP000184128">
    <property type="component" value="Unassembled WGS sequence"/>
</dbReference>
<evidence type="ECO:0000256" key="1">
    <source>
        <dbReference type="ARBA" id="ARBA00004651"/>
    </source>
</evidence>
<dbReference type="GO" id="GO:0005886">
    <property type="term" value="C:plasma membrane"/>
    <property type="evidence" value="ECO:0007669"/>
    <property type="project" value="UniProtKB-SubCell"/>
</dbReference>
<feature type="transmembrane region" description="Helical" evidence="9">
    <location>
        <begin position="267"/>
        <end position="288"/>
    </location>
</feature>
<dbReference type="Pfam" id="PF00664">
    <property type="entry name" value="ABC_membrane"/>
    <property type="match status" value="1"/>
</dbReference>
<dbReference type="SUPFAM" id="SSF52540">
    <property type="entry name" value="P-loop containing nucleoside triphosphate hydrolases"/>
    <property type="match status" value="1"/>
</dbReference>
<dbReference type="InterPro" id="IPR039421">
    <property type="entry name" value="Type_1_exporter"/>
</dbReference>
<feature type="transmembrane region" description="Helical" evidence="9">
    <location>
        <begin position="47"/>
        <end position="69"/>
    </location>
</feature>
<dbReference type="GO" id="GO:0005524">
    <property type="term" value="F:ATP binding"/>
    <property type="evidence" value="ECO:0007669"/>
    <property type="project" value="UniProtKB-KW"/>
</dbReference>
<dbReference type="PROSITE" id="PS50929">
    <property type="entry name" value="ABC_TM1F"/>
    <property type="match status" value="1"/>
</dbReference>
<dbReference type="InterPro" id="IPR017871">
    <property type="entry name" value="ABC_transporter-like_CS"/>
</dbReference>
<dbReference type="InterPro" id="IPR027417">
    <property type="entry name" value="P-loop_NTPase"/>
</dbReference>
<dbReference type="Gene3D" id="3.40.50.300">
    <property type="entry name" value="P-loop containing nucleotide triphosphate hydrolases"/>
    <property type="match status" value="1"/>
</dbReference>
<keyword evidence="3" id="KW-1003">Cell membrane</keyword>
<dbReference type="SMART" id="SM00382">
    <property type="entry name" value="AAA"/>
    <property type="match status" value="1"/>
</dbReference>
<dbReference type="InterPro" id="IPR011527">
    <property type="entry name" value="ABC1_TM_dom"/>
</dbReference>
<feature type="transmembrane region" description="Helical" evidence="9">
    <location>
        <begin position="7"/>
        <end position="27"/>
    </location>
</feature>
<evidence type="ECO:0000256" key="6">
    <source>
        <dbReference type="ARBA" id="ARBA00022840"/>
    </source>
</evidence>
<evidence type="ECO:0000256" key="3">
    <source>
        <dbReference type="ARBA" id="ARBA00022475"/>
    </source>
</evidence>
<dbReference type="InterPro" id="IPR003593">
    <property type="entry name" value="AAA+_ATPase"/>
</dbReference>
<dbReference type="STRING" id="1121025.SAMN02745249_00619"/>
<evidence type="ECO:0000259" key="10">
    <source>
        <dbReference type="PROSITE" id="PS50893"/>
    </source>
</evidence>
<feature type="transmembrane region" description="Helical" evidence="9">
    <location>
        <begin position="147"/>
        <end position="166"/>
    </location>
</feature>
<dbReference type="PROSITE" id="PS50893">
    <property type="entry name" value="ABC_TRANSPORTER_2"/>
    <property type="match status" value="1"/>
</dbReference>
<reference evidence="12 13" key="1">
    <citation type="submission" date="2016-11" db="EMBL/GenBank/DDBJ databases">
        <authorList>
            <person name="Jaros S."/>
            <person name="Januszkiewicz K."/>
            <person name="Wedrychowicz H."/>
        </authorList>
    </citation>
    <scope>NUCLEOTIDE SEQUENCE [LARGE SCALE GENOMIC DNA]</scope>
    <source>
        <strain evidence="12 13">DSM 15692</strain>
    </source>
</reference>
<evidence type="ECO:0000313" key="12">
    <source>
        <dbReference type="EMBL" id="SHE52848.1"/>
    </source>
</evidence>
<dbReference type="PANTHER" id="PTHR43394:SF1">
    <property type="entry name" value="ATP-BINDING CASSETTE SUB-FAMILY B MEMBER 10, MITOCHONDRIAL"/>
    <property type="match status" value="1"/>
</dbReference>
<keyword evidence="4 9" id="KW-0812">Transmembrane</keyword>
<proteinExistence type="predicted"/>
<evidence type="ECO:0000256" key="5">
    <source>
        <dbReference type="ARBA" id="ARBA00022741"/>
    </source>
</evidence>
<accession>A0A1M4U8A0</accession>
<keyword evidence="13" id="KW-1185">Reference proteome</keyword>
<dbReference type="InterPro" id="IPR003439">
    <property type="entry name" value="ABC_transporter-like_ATP-bd"/>
</dbReference>
<keyword evidence="2" id="KW-0813">Transport</keyword>
<evidence type="ECO:0000313" key="13">
    <source>
        <dbReference type="Proteomes" id="UP000184128"/>
    </source>
</evidence>
<name>A0A1M4U8A0_9LACT</name>
<keyword evidence="5" id="KW-0547">Nucleotide-binding</keyword>
<dbReference type="AlphaFoldDB" id="A0A1M4U8A0"/>
<keyword evidence="8 9" id="KW-0472">Membrane</keyword>
<feature type="domain" description="ABC transmembrane type-1" evidence="11">
    <location>
        <begin position="8"/>
        <end position="290"/>
    </location>
</feature>
<feature type="transmembrane region" description="Helical" evidence="9">
    <location>
        <begin position="234"/>
        <end position="255"/>
    </location>
</feature>
<evidence type="ECO:0000256" key="4">
    <source>
        <dbReference type="ARBA" id="ARBA00022692"/>
    </source>
</evidence>
<evidence type="ECO:0000256" key="2">
    <source>
        <dbReference type="ARBA" id="ARBA00022448"/>
    </source>
</evidence>
<sequence length="568" mass="63337">MLNPKRVAWLFIFLVIQVVSMLAIPTISAEIIDNGVATGDIDYIIKYGLIMIAIAFFGFASAISAVYLSSTESQAVGAKLREQLFDQILNFTNEEIDQFGTSTLMTRTTSDVLQIQQVLVMALRFLIMDPLRILVAATLAFTREPKLAFVFLIIVPILLFFIVIILRKVNPLFRSIQIKTDRLNRIFREGLTGIRVIRAFNREEYEEERFDEANEDYAQTSIAAHIYMSFLDPLMILLTSATSIMIIWFGAQYISVGEMAVGNLVAFTSYSFNILMGIMMLSMIITMIPRMQVAIERVYQILDAQNQIVDTDRPATLDAYGKEVSLAFNHVDFRYPGAEKLALKDIDFSLKDGEKIAIIGGTGAGKSTLANLILRLYDIESGSIKINGLDIKHVTQHDLREMIGFATQNALLFSGTIRENLKYGNEEATDEELWHALEVAQGADFVSNLSDGLDSRVEQGGANFSGGQRQRLSIARALATDAKILVFDDSFSALDFRTDAQLRKALEPETEDKAVIIIAQRISTVVDADQILVLDKGELAGKGTHEELKASNEVYQEIIESQMKGEDI</sequence>
<dbReference type="GO" id="GO:0015421">
    <property type="term" value="F:ABC-type oligopeptide transporter activity"/>
    <property type="evidence" value="ECO:0007669"/>
    <property type="project" value="TreeGrafter"/>
</dbReference>
<dbReference type="Gene3D" id="1.20.1560.10">
    <property type="entry name" value="ABC transporter type 1, transmembrane domain"/>
    <property type="match status" value="1"/>
</dbReference>
<keyword evidence="7 9" id="KW-1133">Transmembrane helix</keyword>
<evidence type="ECO:0000256" key="7">
    <source>
        <dbReference type="ARBA" id="ARBA00022989"/>
    </source>
</evidence>
<keyword evidence="6 12" id="KW-0067">ATP-binding</keyword>
<dbReference type="FunFam" id="3.40.50.300:FF:000854">
    <property type="entry name" value="Multidrug ABC transporter ATP-binding protein"/>
    <property type="match status" value="1"/>
</dbReference>
<dbReference type="Pfam" id="PF00005">
    <property type="entry name" value="ABC_tran"/>
    <property type="match status" value="1"/>
</dbReference>
<dbReference type="EMBL" id="FQUF01000007">
    <property type="protein sequence ID" value="SHE52848.1"/>
    <property type="molecule type" value="Genomic_DNA"/>
</dbReference>
<dbReference type="PROSITE" id="PS00211">
    <property type="entry name" value="ABC_TRANSPORTER_1"/>
    <property type="match status" value="1"/>
</dbReference>
<protein>
    <submittedName>
        <fullName evidence="12">ATP-binding cassette, subfamily B</fullName>
    </submittedName>
</protein>
<evidence type="ECO:0000256" key="8">
    <source>
        <dbReference type="ARBA" id="ARBA00023136"/>
    </source>
</evidence>
<feature type="domain" description="ABC transporter" evidence="10">
    <location>
        <begin position="326"/>
        <end position="561"/>
    </location>
</feature>
<evidence type="ECO:0000256" key="9">
    <source>
        <dbReference type="SAM" id="Phobius"/>
    </source>
</evidence>
<dbReference type="InterPro" id="IPR036640">
    <property type="entry name" value="ABC1_TM_sf"/>
</dbReference>
<dbReference type="PANTHER" id="PTHR43394">
    <property type="entry name" value="ATP-DEPENDENT PERMEASE MDL1, MITOCHONDRIAL"/>
    <property type="match status" value="1"/>
</dbReference>
<evidence type="ECO:0000259" key="11">
    <source>
        <dbReference type="PROSITE" id="PS50929"/>
    </source>
</evidence>
<dbReference type="CDD" id="cd18548">
    <property type="entry name" value="ABC_6TM_Tm287_like"/>
    <property type="match status" value="1"/>
</dbReference>
<dbReference type="GO" id="GO:0016887">
    <property type="term" value="F:ATP hydrolysis activity"/>
    <property type="evidence" value="ECO:0007669"/>
    <property type="project" value="InterPro"/>
</dbReference>